<feature type="region of interest" description="Disordered" evidence="1">
    <location>
        <begin position="28"/>
        <end position="57"/>
    </location>
</feature>
<name>A0A8J3SS76_9ACTN</name>
<accession>A0A8J3SS76</accession>
<evidence type="ECO:0000313" key="2">
    <source>
        <dbReference type="EMBL" id="GIH97902.1"/>
    </source>
</evidence>
<proteinExistence type="predicted"/>
<organism evidence="2 3">
    <name type="scientific">Planobispora siamensis</name>
    <dbReference type="NCBI Taxonomy" id="936338"/>
    <lineage>
        <taxon>Bacteria</taxon>
        <taxon>Bacillati</taxon>
        <taxon>Actinomycetota</taxon>
        <taxon>Actinomycetes</taxon>
        <taxon>Streptosporangiales</taxon>
        <taxon>Streptosporangiaceae</taxon>
        <taxon>Planobispora</taxon>
    </lineage>
</organism>
<dbReference type="Proteomes" id="UP000619788">
    <property type="component" value="Unassembled WGS sequence"/>
</dbReference>
<comment type="caution">
    <text evidence="2">The sequence shown here is derived from an EMBL/GenBank/DDBJ whole genome shotgun (WGS) entry which is preliminary data.</text>
</comment>
<dbReference type="AlphaFoldDB" id="A0A8J3SS76"/>
<evidence type="ECO:0000313" key="3">
    <source>
        <dbReference type="Proteomes" id="UP000619788"/>
    </source>
</evidence>
<dbReference type="EMBL" id="BOOJ01000111">
    <property type="protein sequence ID" value="GIH97902.1"/>
    <property type="molecule type" value="Genomic_DNA"/>
</dbReference>
<evidence type="ECO:0000256" key="1">
    <source>
        <dbReference type="SAM" id="MobiDB-lite"/>
    </source>
</evidence>
<gene>
    <name evidence="2" type="ORF">Psi01_85320</name>
</gene>
<sequence length="57" mass="6118">MHHLAEWLPLITAVVNMTAATLRFTTTRRQQAHITDPAPGAPASGSAPCRCTQPGHQ</sequence>
<protein>
    <submittedName>
        <fullName evidence="2">Uncharacterized protein</fullName>
    </submittedName>
</protein>
<reference evidence="2 3" key="1">
    <citation type="submission" date="2021-01" db="EMBL/GenBank/DDBJ databases">
        <title>Whole genome shotgun sequence of Planobispora siamensis NBRC 107568.</title>
        <authorList>
            <person name="Komaki H."/>
            <person name="Tamura T."/>
        </authorList>
    </citation>
    <scope>NUCLEOTIDE SEQUENCE [LARGE SCALE GENOMIC DNA]</scope>
    <source>
        <strain evidence="2 3">NBRC 107568</strain>
    </source>
</reference>
<feature type="compositionally biased region" description="Low complexity" evidence="1">
    <location>
        <begin position="37"/>
        <end position="48"/>
    </location>
</feature>
<keyword evidence="3" id="KW-1185">Reference proteome</keyword>